<dbReference type="PANTHER" id="PTHR39173:SF1">
    <property type="entry name" value="ACETYLTRANSFERASE"/>
    <property type="match status" value="1"/>
</dbReference>
<dbReference type="InterPro" id="IPR000182">
    <property type="entry name" value="GNAT_dom"/>
</dbReference>
<dbReference type="RefSeq" id="WP_260652206.1">
    <property type="nucleotide sequence ID" value="NZ_CP104275.1"/>
</dbReference>
<dbReference type="Gene3D" id="3.40.630.30">
    <property type="match status" value="1"/>
</dbReference>
<dbReference type="EC" id="2.3.1.-" evidence="2"/>
<evidence type="ECO:0000313" key="3">
    <source>
        <dbReference type="Proteomes" id="UP001059859"/>
    </source>
</evidence>
<gene>
    <name evidence="2" type="ORF">N2K95_15070</name>
</gene>
<dbReference type="CDD" id="cd04301">
    <property type="entry name" value="NAT_SF"/>
    <property type="match status" value="1"/>
</dbReference>
<accession>A0ABY5YSC8</accession>
<sequence length="165" mass="17934">MPELISPDAAWHHAWREAHLEWGPGLHEDGFGLLPGDDVETPAGFDAWLHRLAADTRCTYRWITEDGRVLGGIALRHEEHEAVPRAGRLGYGIRPSARRRGVAAWAVEAMLDEARRLGMSQVLAVSAAGNRASVRTLEAVGGVLQQDDDGGQVRRYVLAAAPGSE</sequence>
<organism evidence="2 3">
    <name type="scientific">Arthrobacter zhaoxinii</name>
    <dbReference type="NCBI Taxonomy" id="2964616"/>
    <lineage>
        <taxon>Bacteria</taxon>
        <taxon>Bacillati</taxon>
        <taxon>Actinomycetota</taxon>
        <taxon>Actinomycetes</taxon>
        <taxon>Micrococcales</taxon>
        <taxon>Micrococcaceae</taxon>
        <taxon>Arthrobacter</taxon>
    </lineage>
</organism>
<reference evidence="2" key="1">
    <citation type="submission" date="2022-09" db="EMBL/GenBank/DDBJ databases">
        <title>Novel species in genus Arthrobacter.</title>
        <authorList>
            <person name="Liu Y."/>
        </authorList>
    </citation>
    <scope>NUCLEOTIDE SEQUENCE</scope>
    <source>
        <strain evidence="2">Zg-Y815</strain>
    </source>
</reference>
<dbReference type="EMBL" id="CP104275">
    <property type="protein sequence ID" value="UWX96934.1"/>
    <property type="molecule type" value="Genomic_DNA"/>
</dbReference>
<dbReference type="Pfam" id="PF13302">
    <property type="entry name" value="Acetyltransf_3"/>
    <property type="match status" value="1"/>
</dbReference>
<keyword evidence="3" id="KW-1185">Reference proteome</keyword>
<protein>
    <submittedName>
        <fullName evidence="2">GNAT family N-acetyltransferase</fullName>
        <ecNumber evidence="2">2.3.1.-</ecNumber>
    </submittedName>
</protein>
<evidence type="ECO:0000259" key="1">
    <source>
        <dbReference type="PROSITE" id="PS51186"/>
    </source>
</evidence>
<dbReference type="PANTHER" id="PTHR39173">
    <property type="entry name" value="ACETYLTRANSFERASE"/>
    <property type="match status" value="1"/>
</dbReference>
<dbReference type="PROSITE" id="PS51186">
    <property type="entry name" value="GNAT"/>
    <property type="match status" value="1"/>
</dbReference>
<keyword evidence="2" id="KW-0012">Acyltransferase</keyword>
<keyword evidence="2" id="KW-0808">Transferase</keyword>
<proteinExistence type="predicted"/>
<dbReference type="Proteomes" id="UP001059859">
    <property type="component" value="Chromosome"/>
</dbReference>
<dbReference type="InterPro" id="IPR016181">
    <property type="entry name" value="Acyl_CoA_acyltransferase"/>
</dbReference>
<evidence type="ECO:0000313" key="2">
    <source>
        <dbReference type="EMBL" id="UWX96934.1"/>
    </source>
</evidence>
<name>A0ABY5YSC8_9MICC</name>
<dbReference type="GO" id="GO:0016746">
    <property type="term" value="F:acyltransferase activity"/>
    <property type="evidence" value="ECO:0007669"/>
    <property type="project" value="UniProtKB-KW"/>
</dbReference>
<dbReference type="SUPFAM" id="SSF55729">
    <property type="entry name" value="Acyl-CoA N-acyltransferases (Nat)"/>
    <property type="match status" value="1"/>
</dbReference>
<feature type="domain" description="N-acetyltransferase" evidence="1">
    <location>
        <begin position="20"/>
        <end position="165"/>
    </location>
</feature>